<dbReference type="SFLD" id="SFLDS00052">
    <property type="entry name" value="Ferric_Reductase_Domain"/>
    <property type="match status" value="1"/>
</dbReference>
<keyword evidence="6 10" id="KW-1133">Transmembrane helix</keyword>
<dbReference type="InterPro" id="IPR013121">
    <property type="entry name" value="Fe_red_NAD-bd_6"/>
</dbReference>
<dbReference type="PROSITE" id="PS51384">
    <property type="entry name" value="FAD_FR"/>
    <property type="match status" value="1"/>
</dbReference>
<dbReference type="CDD" id="cd06186">
    <property type="entry name" value="NOX_Duox_like_FAD_NADP"/>
    <property type="match status" value="1"/>
</dbReference>
<comment type="caution">
    <text evidence="13">The sequence shown here is derived from an EMBL/GenBank/DDBJ whole genome shotgun (WGS) entry which is preliminary data.</text>
</comment>
<dbReference type="InterPro" id="IPR017927">
    <property type="entry name" value="FAD-bd_FR_type"/>
</dbReference>
<feature type="transmembrane region" description="Helical" evidence="10">
    <location>
        <begin position="138"/>
        <end position="157"/>
    </location>
</feature>
<dbReference type="Pfam" id="PF08030">
    <property type="entry name" value="NAD_binding_6"/>
    <property type="match status" value="1"/>
</dbReference>
<dbReference type="InterPro" id="IPR013130">
    <property type="entry name" value="Fe3_Rdtase_TM_dom"/>
</dbReference>
<dbReference type="GO" id="GO:0015677">
    <property type="term" value="P:copper ion import"/>
    <property type="evidence" value="ECO:0007669"/>
    <property type="project" value="TreeGrafter"/>
</dbReference>
<keyword evidence="14" id="KW-1185">Reference proteome</keyword>
<feature type="chain" id="PRO_5041243938" description="FAD-binding FR-type domain-containing protein" evidence="11">
    <location>
        <begin position="22"/>
        <end position="621"/>
    </location>
</feature>
<evidence type="ECO:0000256" key="7">
    <source>
        <dbReference type="ARBA" id="ARBA00023002"/>
    </source>
</evidence>
<evidence type="ECO:0000256" key="11">
    <source>
        <dbReference type="SAM" id="SignalP"/>
    </source>
</evidence>
<name>A0AA38XW80_9EURO</name>
<evidence type="ECO:0000256" key="9">
    <source>
        <dbReference type="ARBA" id="ARBA00023136"/>
    </source>
</evidence>
<dbReference type="GO" id="GO:0005886">
    <property type="term" value="C:plasma membrane"/>
    <property type="evidence" value="ECO:0007669"/>
    <property type="project" value="TreeGrafter"/>
</dbReference>
<accession>A0AA38XW80</accession>
<dbReference type="Pfam" id="PF08022">
    <property type="entry name" value="FAD_binding_8"/>
    <property type="match status" value="1"/>
</dbReference>
<dbReference type="InterPro" id="IPR039261">
    <property type="entry name" value="FNR_nucleotide-bd"/>
</dbReference>
<evidence type="ECO:0000256" key="1">
    <source>
        <dbReference type="ARBA" id="ARBA00004141"/>
    </source>
</evidence>
<feature type="transmembrane region" description="Helical" evidence="10">
    <location>
        <begin position="211"/>
        <end position="230"/>
    </location>
</feature>
<dbReference type="SFLD" id="SFLDG01168">
    <property type="entry name" value="Ferric_reductase_subgroup_(FRE"/>
    <property type="match status" value="1"/>
</dbReference>
<keyword evidence="9 10" id="KW-0472">Membrane</keyword>
<dbReference type="SUPFAM" id="SSF52343">
    <property type="entry name" value="Ferredoxin reductase-like, C-terminal NADP-linked domain"/>
    <property type="match status" value="1"/>
</dbReference>
<evidence type="ECO:0000256" key="4">
    <source>
        <dbReference type="ARBA" id="ARBA00022692"/>
    </source>
</evidence>
<evidence type="ECO:0000259" key="12">
    <source>
        <dbReference type="PROSITE" id="PS51384"/>
    </source>
</evidence>
<dbReference type="Pfam" id="PF01794">
    <property type="entry name" value="Ferric_reduct"/>
    <property type="match status" value="1"/>
</dbReference>
<keyword evidence="3" id="KW-0813">Transport</keyword>
<feature type="transmembrane region" description="Helical" evidence="10">
    <location>
        <begin position="50"/>
        <end position="71"/>
    </location>
</feature>
<proteinExistence type="inferred from homology"/>
<feature type="signal peptide" evidence="11">
    <location>
        <begin position="1"/>
        <end position="21"/>
    </location>
</feature>
<dbReference type="InterPro" id="IPR051410">
    <property type="entry name" value="Ferric/Cupric_Reductase"/>
</dbReference>
<protein>
    <recommendedName>
        <fullName evidence="12">FAD-binding FR-type domain-containing protein</fullName>
    </recommendedName>
</protein>
<dbReference type="Gene3D" id="3.40.50.80">
    <property type="entry name" value="Nucleotide-binding domain of ferredoxin-NADP reductase (FNR) module"/>
    <property type="match status" value="1"/>
</dbReference>
<dbReference type="PANTHER" id="PTHR32361:SF24">
    <property type="entry name" value="REDUCTASE, PUTATIVE (AFU_ORTHOLOGUE AFUA_3G10820)-RELATED"/>
    <property type="match status" value="1"/>
</dbReference>
<dbReference type="AlphaFoldDB" id="A0AA38XW80"/>
<evidence type="ECO:0000256" key="5">
    <source>
        <dbReference type="ARBA" id="ARBA00022982"/>
    </source>
</evidence>
<feature type="transmembrane region" description="Helical" evidence="10">
    <location>
        <begin position="169"/>
        <end position="190"/>
    </location>
</feature>
<dbReference type="GO" id="GO:0000293">
    <property type="term" value="F:ferric-chelate reductase activity"/>
    <property type="evidence" value="ECO:0007669"/>
    <property type="project" value="UniProtKB-ARBA"/>
</dbReference>
<feature type="transmembrane region" description="Helical" evidence="10">
    <location>
        <begin position="245"/>
        <end position="265"/>
    </location>
</feature>
<sequence>MASVLTPLAMLMALTVPSAMASSDSSSTTATSQSQKAATKAYFAHLNKALAWNYLWALLGVAGLLFAYATFHRIDTHVRHLASMDRPGSLRYFSQSSSIFSAIKSNLIYAPPLYHRRAREVKISRHVNLGTLPTRFQALFIFLVVATNVFACVWEIPWSEPELQVLPILRNRTGCLSVVNLIPIIVLSTVKNPLISLLNIPYDTFNLMHRWLGRVSIFQGIAHTVCYLIAKVEKKGWAGVKESLQSSFIYSGLIAVLAFTVILIQSPKVFRALSYEFFLHFHIVLVIAMCIFLWIHLDGLPQRPQLLGFIILWTAFRAWRSMTMLYRSIGSRACKANVETLPGDAVKVTITTPRPWQHRPGQSLFLTIPSVGLWTAHPFSVAWWGGGEEQQSLSRSNSTRTFDDDKAPIVPHKDVEMNIQRSRTISLIVKKHGGFTRKLWDRAWGGRGLPLSLNAYIEGPYGDERSLASYGTVMLFAGGVGITHQLPYVRELVEGYAQGTVAARRITLVWVIPTVEVLDWIRPWMHEVLRMPGRREVLRVLLYVTRHGLTQPITSPSETVRMLRGRPDVQSLMAEEVSQKTGCVGVSVCAGGGLADEVRRASRAMLDQGANLDYIEEGFGW</sequence>
<organism evidence="13 14">
    <name type="scientific">Knufia peltigerae</name>
    <dbReference type="NCBI Taxonomy" id="1002370"/>
    <lineage>
        <taxon>Eukaryota</taxon>
        <taxon>Fungi</taxon>
        <taxon>Dikarya</taxon>
        <taxon>Ascomycota</taxon>
        <taxon>Pezizomycotina</taxon>
        <taxon>Eurotiomycetes</taxon>
        <taxon>Chaetothyriomycetidae</taxon>
        <taxon>Chaetothyriales</taxon>
        <taxon>Trichomeriaceae</taxon>
        <taxon>Knufia</taxon>
    </lineage>
</organism>
<comment type="subcellular location">
    <subcellularLocation>
        <location evidence="1">Membrane</location>
        <topology evidence="1">Multi-pass membrane protein</topology>
    </subcellularLocation>
</comment>
<keyword evidence="11" id="KW-0732">Signal</keyword>
<dbReference type="InterPro" id="IPR013112">
    <property type="entry name" value="FAD-bd_8"/>
</dbReference>
<dbReference type="GO" id="GO:0006826">
    <property type="term" value="P:iron ion transport"/>
    <property type="evidence" value="ECO:0007669"/>
    <property type="project" value="TreeGrafter"/>
</dbReference>
<dbReference type="EMBL" id="JAPDRN010000087">
    <property type="protein sequence ID" value="KAJ9625421.1"/>
    <property type="molecule type" value="Genomic_DNA"/>
</dbReference>
<evidence type="ECO:0000313" key="14">
    <source>
        <dbReference type="Proteomes" id="UP001172681"/>
    </source>
</evidence>
<keyword evidence="5" id="KW-0249">Electron transport</keyword>
<gene>
    <name evidence="13" type="ORF">H2204_010394</name>
</gene>
<evidence type="ECO:0000313" key="13">
    <source>
        <dbReference type="EMBL" id="KAJ9625421.1"/>
    </source>
</evidence>
<evidence type="ECO:0000256" key="2">
    <source>
        <dbReference type="ARBA" id="ARBA00006278"/>
    </source>
</evidence>
<evidence type="ECO:0000256" key="10">
    <source>
        <dbReference type="SAM" id="Phobius"/>
    </source>
</evidence>
<reference evidence="13" key="1">
    <citation type="submission" date="2022-10" db="EMBL/GenBank/DDBJ databases">
        <title>Culturing micro-colonial fungi from biological soil crusts in the Mojave desert and describing Neophaeococcomyces mojavensis, and introducing the new genera and species Taxawa tesnikishii.</title>
        <authorList>
            <person name="Kurbessoian T."/>
            <person name="Stajich J.E."/>
        </authorList>
    </citation>
    <scope>NUCLEOTIDE SEQUENCE</scope>
    <source>
        <strain evidence="13">TK_35</strain>
    </source>
</reference>
<dbReference type="Proteomes" id="UP001172681">
    <property type="component" value="Unassembled WGS sequence"/>
</dbReference>
<feature type="domain" description="FAD-binding FR-type" evidence="12">
    <location>
        <begin position="317"/>
        <end position="467"/>
    </location>
</feature>
<evidence type="ECO:0000256" key="6">
    <source>
        <dbReference type="ARBA" id="ARBA00022989"/>
    </source>
</evidence>
<keyword evidence="4 10" id="KW-0812">Transmembrane</keyword>
<comment type="similarity">
    <text evidence="2">Belongs to the ferric reductase (FRE) family.</text>
</comment>
<keyword evidence="8" id="KW-0406">Ion transport</keyword>
<feature type="transmembrane region" description="Helical" evidence="10">
    <location>
        <begin position="277"/>
        <end position="297"/>
    </location>
</feature>
<dbReference type="GO" id="GO:0006879">
    <property type="term" value="P:intracellular iron ion homeostasis"/>
    <property type="evidence" value="ECO:0007669"/>
    <property type="project" value="TreeGrafter"/>
</dbReference>
<dbReference type="PANTHER" id="PTHR32361">
    <property type="entry name" value="FERRIC/CUPRIC REDUCTASE TRANSMEMBRANE COMPONENT"/>
    <property type="match status" value="1"/>
</dbReference>
<evidence type="ECO:0000256" key="8">
    <source>
        <dbReference type="ARBA" id="ARBA00023065"/>
    </source>
</evidence>
<keyword evidence="7" id="KW-0560">Oxidoreductase</keyword>
<evidence type="ECO:0000256" key="3">
    <source>
        <dbReference type="ARBA" id="ARBA00022448"/>
    </source>
</evidence>